<dbReference type="Pfam" id="PF00743">
    <property type="entry name" value="FMO-like"/>
    <property type="match status" value="2"/>
</dbReference>
<dbReference type="SUPFAM" id="SSF51905">
    <property type="entry name" value="FAD/NAD(P)-binding domain"/>
    <property type="match status" value="2"/>
</dbReference>
<keyword evidence="11 18" id="KW-0503">Monooxygenase</keyword>
<evidence type="ECO:0000256" key="20">
    <source>
        <dbReference type="SAM" id="MobiDB-lite"/>
    </source>
</evidence>
<keyword evidence="12 18" id="KW-0472">Membrane</keyword>
<evidence type="ECO:0000256" key="6">
    <source>
        <dbReference type="ARBA" id="ARBA00022824"/>
    </source>
</evidence>
<dbReference type="GO" id="GO:0050661">
    <property type="term" value="F:NADP binding"/>
    <property type="evidence" value="ECO:0007669"/>
    <property type="project" value="InterPro"/>
</dbReference>
<evidence type="ECO:0000256" key="11">
    <source>
        <dbReference type="ARBA" id="ARBA00023033"/>
    </source>
</evidence>
<dbReference type="Proteomes" id="UP001356427">
    <property type="component" value="Unassembled WGS sequence"/>
</dbReference>
<evidence type="ECO:0000256" key="1">
    <source>
        <dbReference type="ARBA" id="ARBA00001974"/>
    </source>
</evidence>
<dbReference type="GO" id="GO:0005789">
    <property type="term" value="C:endoplasmic reticulum membrane"/>
    <property type="evidence" value="ECO:0007669"/>
    <property type="project" value="UniProtKB-SubCell"/>
</dbReference>
<dbReference type="PRINTS" id="PR00370">
    <property type="entry name" value="FMOXYGENASE"/>
</dbReference>
<evidence type="ECO:0000256" key="18">
    <source>
        <dbReference type="PIRNR" id="PIRNR000332"/>
    </source>
</evidence>
<keyword evidence="6 18" id="KW-0256">Endoplasmic reticulum</keyword>
<evidence type="ECO:0000256" key="10">
    <source>
        <dbReference type="ARBA" id="ARBA00023002"/>
    </source>
</evidence>
<dbReference type="GO" id="GO:0004499">
    <property type="term" value="F:N,N-dimethylaniline monooxygenase activity"/>
    <property type="evidence" value="ECO:0007669"/>
    <property type="project" value="UniProtKB-UniRule"/>
</dbReference>
<dbReference type="GO" id="GO:0050660">
    <property type="term" value="F:flavin adenine dinucleotide binding"/>
    <property type="evidence" value="ECO:0007669"/>
    <property type="project" value="InterPro"/>
</dbReference>
<sequence length="517" mass="57871">MYFSGRYWWRQSDFKVTRGCTSCGCANPNTETEFHYGVYSSSDRGGSLRSDQHQELSGRGPGAHLLRGSDDIGGLWRFKEHPEPGRANIYQSVIINSSKEIMSYSDFPPPAHLPNNMHHSQTTVVSVRQRPDFPVSGQWEVETERTEGQRETQVFDAVVVCTGHYTQPHLPLNDFPGIEEFEGRYLHSWEYRSAEGLQGKRVVVVRIGNSGGDIAVDASRVAEQVYLSTRRGAWVVSRVGAGGLPGDLMGTSRLDGLLQKLFPSWITRMIEKNLNQSFDHRLYGLQPKHGFFAQIPVVNDDLPGRIISGRVLVKPGRSEAPVDVVVFATGYNYDFHFLPSSLRAKSGHRLSLYRHVFPPGLTRPTLAVVGFIHGLGAINPLAEMQARWATRVFKGLPVRSVILSRWIICHTWTHPNLLGLLLRELGVGLRVLLGPCTPYQYRLRGPGQWDGARQAILTQWERVAQPFRTRLVTVPPRPWARLSPWLITLSGGAVMLAVVISQCNLTSALQYPAHLLD</sequence>
<evidence type="ECO:0000256" key="14">
    <source>
        <dbReference type="ARBA" id="ARBA00047338"/>
    </source>
</evidence>
<evidence type="ECO:0000313" key="21">
    <source>
        <dbReference type="EMBL" id="KAK6314025.1"/>
    </source>
</evidence>
<evidence type="ECO:0000256" key="12">
    <source>
        <dbReference type="ARBA" id="ARBA00023136"/>
    </source>
</evidence>
<name>A0AAN8LLE0_9TELE</name>
<comment type="catalytic activity">
    <reaction evidence="14">
        <text>hypotaurine + NADH + O2 + H(+) = taurine + NAD(+) + H2O</text>
        <dbReference type="Rhea" id="RHEA:74111"/>
        <dbReference type="ChEBI" id="CHEBI:15377"/>
        <dbReference type="ChEBI" id="CHEBI:15378"/>
        <dbReference type="ChEBI" id="CHEBI:15379"/>
        <dbReference type="ChEBI" id="CHEBI:57540"/>
        <dbReference type="ChEBI" id="CHEBI:57853"/>
        <dbReference type="ChEBI" id="CHEBI:57945"/>
        <dbReference type="ChEBI" id="CHEBI:507393"/>
        <dbReference type="EC" id="1.14.13.8"/>
    </reaction>
    <physiologicalReaction direction="left-to-right" evidence="14">
        <dbReference type="Rhea" id="RHEA:74112"/>
    </physiologicalReaction>
</comment>
<dbReference type="PRINTS" id="PR01121">
    <property type="entry name" value="FMOXYGENASE1"/>
</dbReference>
<dbReference type="GO" id="GO:0034899">
    <property type="term" value="F:trimethylamine monooxygenase activity"/>
    <property type="evidence" value="ECO:0007669"/>
    <property type="project" value="UniProtKB-EC"/>
</dbReference>
<dbReference type="PIRSF" id="PIRSF000332">
    <property type="entry name" value="FMO"/>
    <property type="match status" value="1"/>
</dbReference>
<accession>A0AAN8LLE0</accession>
<dbReference type="EMBL" id="JAGTTL010000013">
    <property type="protein sequence ID" value="KAK6314025.1"/>
    <property type="molecule type" value="Genomic_DNA"/>
</dbReference>
<proteinExistence type="inferred from homology"/>
<dbReference type="AlphaFoldDB" id="A0AAN8LLE0"/>
<evidence type="ECO:0000256" key="13">
    <source>
        <dbReference type="ARBA" id="ARBA00045957"/>
    </source>
</evidence>
<comment type="catalytic activity">
    <reaction evidence="17">
        <text>N,N-dimethylaniline + NADPH + O2 + H(+) = N,N-dimethylaniline N-oxide + NADP(+) + H2O</text>
        <dbReference type="Rhea" id="RHEA:24468"/>
        <dbReference type="ChEBI" id="CHEBI:15377"/>
        <dbReference type="ChEBI" id="CHEBI:15378"/>
        <dbReference type="ChEBI" id="CHEBI:15379"/>
        <dbReference type="ChEBI" id="CHEBI:16269"/>
        <dbReference type="ChEBI" id="CHEBI:17735"/>
        <dbReference type="ChEBI" id="CHEBI:57783"/>
        <dbReference type="ChEBI" id="CHEBI:58349"/>
        <dbReference type="EC" id="1.14.13.8"/>
    </reaction>
    <physiologicalReaction direction="left-to-right" evidence="17">
        <dbReference type="Rhea" id="RHEA:24469"/>
    </physiologicalReaction>
</comment>
<evidence type="ECO:0000256" key="19">
    <source>
        <dbReference type="RuleBase" id="RU361177"/>
    </source>
</evidence>
<evidence type="ECO:0000256" key="9">
    <source>
        <dbReference type="ARBA" id="ARBA00022989"/>
    </source>
</evidence>
<keyword evidence="10 18" id="KW-0560">Oxidoreductase</keyword>
<keyword evidence="9" id="KW-1133">Transmembrane helix</keyword>
<evidence type="ECO:0000256" key="8">
    <source>
        <dbReference type="ARBA" id="ARBA00022857"/>
    </source>
</evidence>
<feature type="region of interest" description="Disordered" evidence="20">
    <location>
        <begin position="43"/>
        <end position="64"/>
    </location>
</feature>
<comment type="similarity">
    <text evidence="3 18 19">Belongs to the FMO family.</text>
</comment>
<protein>
    <recommendedName>
        <fullName evidence="19">Flavin-containing monooxygenase</fullName>
        <ecNumber evidence="19">1.-.-.-</ecNumber>
    </recommendedName>
</protein>
<evidence type="ECO:0000256" key="5">
    <source>
        <dbReference type="ARBA" id="ARBA00022692"/>
    </source>
</evidence>
<keyword evidence="22" id="KW-1185">Reference proteome</keyword>
<keyword evidence="7 18" id="KW-0274">FAD</keyword>
<comment type="function">
    <text evidence="13">Broad spectrum monooxygenase that catalyzes the oxygenation of a wide variety of nitrogen- and sulfur-containing compounds including xenobiotics. Catalyzes the S-oxygenation of hypotaurine to produce taurine, an organic osmolyte involved in cell volume regulation as well as a variety of cytoprotective and developmental processes. In vitro, catalyzes the N-oxygenation of trimethylamine (TMA) to produce trimethylamine N-oxide (TMAO) and could therefore participate to the detoxification of this compound that is generated by the action of gut microbiota from dietary precursors such as choline, choline containing compounds, betaine or L-carnitine.</text>
</comment>
<comment type="subcellular location">
    <subcellularLocation>
        <location evidence="2">Endoplasmic reticulum membrane</location>
        <topology evidence="2">Single-pass membrane protein</topology>
    </subcellularLocation>
</comment>
<gene>
    <name evidence="21" type="ORF">J4Q44_G00154840</name>
</gene>
<dbReference type="InterPro" id="IPR020946">
    <property type="entry name" value="Flavin_mOase-like"/>
</dbReference>
<reference evidence="21 22" key="1">
    <citation type="submission" date="2021-04" db="EMBL/GenBank/DDBJ databases">
        <authorList>
            <person name="De Guttry C."/>
            <person name="Zahm M."/>
            <person name="Klopp C."/>
            <person name="Cabau C."/>
            <person name="Louis A."/>
            <person name="Berthelot C."/>
            <person name="Parey E."/>
            <person name="Roest Crollius H."/>
            <person name="Montfort J."/>
            <person name="Robinson-Rechavi M."/>
            <person name="Bucao C."/>
            <person name="Bouchez O."/>
            <person name="Gislard M."/>
            <person name="Lluch J."/>
            <person name="Milhes M."/>
            <person name="Lampietro C."/>
            <person name="Lopez Roques C."/>
            <person name="Donnadieu C."/>
            <person name="Braasch I."/>
            <person name="Desvignes T."/>
            <person name="Postlethwait J."/>
            <person name="Bobe J."/>
            <person name="Wedekind C."/>
            <person name="Guiguen Y."/>
        </authorList>
    </citation>
    <scope>NUCLEOTIDE SEQUENCE [LARGE SCALE GENOMIC DNA]</scope>
    <source>
        <strain evidence="21">Cs_M1</strain>
        <tissue evidence="21">Blood</tissue>
    </source>
</reference>
<comment type="catalytic activity">
    <reaction evidence="16">
        <text>trimethylamine + NADPH + O2 = trimethylamine N-oxide + NADP(+) + H2O</text>
        <dbReference type="Rhea" id="RHEA:31979"/>
        <dbReference type="ChEBI" id="CHEBI:15377"/>
        <dbReference type="ChEBI" id="CHEBI:15379"/>
        <dbReference type="ChEBI" id="CHEBI:15724"/>
        <dbReference type="ChEBI" id="CHEBI:57783"/>
        <dbReference type="ChEBI" id="CHEBI:58349"/>
        <dbReference type="ChEBI" id="CHEBI:58389"/>
        <dbReference type="EC" id="1.14.13.148"/>
    </reaction>
    <physiologicalReaction direction="left-to-right" evidence="16">
        <dbReference type="Rhea" id="RHEA:31980"/>
    </physiologicalReaction>
</comment>
<dbReference type="FunFam" id="3.50.50.60:FF:000159">
    <property type="entry name" value="Dimethylaniline monooxygenase [N-oxide-forming]"/>
    <property type="match status" value="1"/>
</dbReference>
<evidence type="ECO:0000256" key="2">
    <source>
        <dbReference type="ARBA" id="ARBA00004389"/>
    </source>
</evidence>
<comment type="catalytic activity">
    <reaction evidence="15">
        <text>hypotaurine + NADPH + O2 + H(+) = taurine + NADP(+) + H2O</text>
        <dbReference type="Rhea" id="RHEA:69819"/>
        <dbReference type="ChEBI" id="CHEBI:15377"/>
        <dbReference type="ChEBI" id="CHEBI:15378"/>
        <dbReference type="ChEBI" id="CHEBI:15379"/>
        <dbReference type="ChEBI" id="CHEBI:57783"/>
        <dbReference type="ChEBI" id="CHEBI:57853"/>
        <dbReference type="ChEBI" id="CHEBI:58349"/>
        <dbReference type="ChEBI" id="CHEBI:507393"/>
        <dbReference type="EC" id="1.14.13.8"/>
    </reaction>
    <physiologicalReaction direction="left-to-right" evidence="15">
        <dbReference type="Rhea" id="RHEA:69820"/>
    </physiologicalReaction>
</comment>
<dbReference type="InterPro" id="IPR000960">
    <property type="entry name" value="Flavin_mOase"/>
</dbReference>
<comment type="cofactor">
    <cofactor evidence="1 18 19">
        <name>FAD</name>
        <dbReference type="ChEBI" id="CHEBI:57692"/>
    </cofactor>
</comment>
<evidence type="ECO:0000313" key="22">
    <source>
        <dbReference type="Proteomes" id="UP001356427"/>
    </source>
</evidence>
<keyword evidence="8 18" id="KW-0521">NADP</keyword>
<dbReference type="EC" id="1.-.-.-" evidence="19"/>
<dbReference type="InterPro" id="IPR050346">
    <property type="entry name" value="FMO-like"/>
</dbReference>
<organism evidence="21 22">
    <name type="scientific">Coregonus suidteri</name>
    <dbReference type="NCBI Taxonomy" id="861788"/>
    <lineage>
        <taxon>Eukaryota</taxon>
        <taxon>Metazoa</taxon>
        <taxon>Chordata</taxon>
        <taxon>Craniata</taxon>
        <taxon>Vertebrata</taxon>
        <taxon>Euteleostomi</taxon>
        <taxon>Actinopterygii</taxon>
        <taxon>Neopterygii</taxon>
        <taxon>Teleostei</taxon>
        <taxon>Protacanthopterygii</taxon>
        <taxon>Salmoniformes</taxon>
        <taxon>Salmonidae</taxon>
        <taxon>Coregoninae</taxon>
        <taxon>Coregonus</taxon>
    </lineage>
</organism>
<comment type="caution">
    <text evidence="21">The sequence shown here is derived from an EMBL/GenBank/DDBJ whole genome shotgun (WGS) entry which is preliminary data.</text>
</comment>
<evidence type="ECO:0000256" key="17">
    <source>
        <dbReference type="ARBA" id="ARBA00049443"/>
    </source>
</evidence>
<evidence type="ECO:0000256" key="3">
    <source>
        <dbReference type="ARBA" id="ARBA00009183"/>
    </source>
</evidence>
<dbReference type="InterPro" id="IPR036188">
    <property type="entry name" value="FAD/NAD-bd_sf"/>
</dbReference>
<dbReference type="Gene3D" id="3.50.50.60">
    <property type="entry name" value="FAD/NAD(P)-binding domain"/>
    <property type="match status" value="1"/>
</dbReference>
<keyword evidence="5" id="KW-0812">Transmembrane</keyword>
<evidence type="ECO:0000256" key="4">
    <source>
        <dbReference type="ARBA" id="ARBA00022630"/>
    </source>
</evidence>
<evidence type="ECO:0000256" key="15">
    <source>
        <dbReference type="ARBA" id="ARBA00048041"/>
    </source>
</evidence>
<dbReference type="InterPro" id="IPR002253">
    <property type="entry name" value="Flavin_mOase_1"/>
</dbReference>
<dbReference type="PANTHER" id="PTHR23023">
    <property type="entry name" value="DIMETHYLANILINE MONOOXYGENASE"/>
    <property type="match status" value="1"/>
</dbReference>
<evidence type="ECO:0000256" key="16">
    <source>
        <dbReference type="ARBA" id="ARBA00048088"/>
    </source>
</evidence>
<evidence type="ECO:0000256" key="7">
    <source>
        <dbReference type="ARBA" id="ARBA00022827"/>
    </source>
</evidence>
<keyword evidence="4 18" id="KW-0285">Flavoprotein</keyword>